<organism evidence="2 3">
    <name type="scientific">Puccinia graminis f. sp. tritici</name>
    <dbReference type="NCBI Taxonomy" id="56615"/>
    <lineage>
        <taxon>Eukaryota</taxon>
        <taxon>Fungi</taxon>
        <taxon>Dikarya</taxon>
        <taxon>Basidiomycota</taxon>
        <taxon>Pucciniomycotina</taxon>
        <taxon>Pucciniomycetes</taxon>
        <taxon>Pucciniales</taxon>
        <taxon>Pucciniaceae</taxon>
        <taxon>Puccinia</taxon>
    </lineage>
</organism>
<comment type="caution">
    <text evidence="2">The sequence shown here is derived from an EMBL/GenBank/DDBJ whole genome shotgun (WGS) entry which is preliminary data.</text>
</comment>
<dbReference type="Proteomes" id="UP000324748">
    <property type="component" value="Unassembled WGS sequence"/>
</dbReference>
<feature type="chain" id="PRO_5022755047" evidence="1">
    <location>
        <begin position="19"/>
        <end position="112"/>
    </location>
</feature>
<protein>
    <submittedName>
        <fullName evidence="2">Uncharacterized protein</fullName>
    </submittedName>
</protein>
<keyword evidence="1" id="KW-0732">Signal</keyword>
<dbReference type="EMBL" id="VSWC01000197">
    <property type="protein sequence ID" value="KAA1064716.1"/>
    <property type="molecule type" value="Genomic_DNA"/>
</dbReference>
<gene>
    <name evidence="2" type="ORF">PGT21_012448</name>
</gene>
<feature type="signal peptide" evidence="1">
    <location>
        <begin position="1"/>
        <end position="18"/>
    </location>
</feature>
<proteinExistence type="predicted"/>
<keyword evidence="3" id="KW-1185">Reference proteome</keyword>
<sequence>MRVLIVLLMTITAGSVLAELKPSEALKCGNCAQSKVMMELFPNENNLYPSSPYTGWHHCRLINNSNTNCGGLVQGKEYQCQRCKFSAFFPLDICKNCKTFHPVWYYKDTQTW</sequence>
<accession>A0A5B0LKU9</accession>
<evidence type="ECO:0000313" key="2">
    <source>
        <dbReference type="EMBL" id="KAA1064716.1"/>
    </source>
</evidence>
<dbReference type="AlphaFoldDB" id="A0A5B0LKU9"/>
<reference evidence="2 3" key="1">
    <citation type="submission" date="2019-05" db="EMBL/GenBank/DDBJ databases">
        <title>Emergence of the Ug99 lineage of the wheat stem rust pathogen through somatic hybridization.</title>
        <authorList>
            <person name="Li F."/>
            <person name="Upadhyaya N.M."/>
            <person name="Sperschneider J."/>
            <person name="Matny O."/>
            <person name="Nguyen-Phuc H."/>
            <person name="Mago R."/>
            <person name="Raley C."/>
            <person name="Miller M.E."/>
            <person name="Silverstein K.A.T."/>
            <person name="Henningsen E."/>
            <person name="Hirsch C.D."/>
            <person name="Visser B."/>
            <person name="Pretorius Z.A."/>
            <person name="Steffenson B.J."/>
            <person name="Schwessinger B."/>
            <person name="Dodds P.N."/>
            <person name="Figueroa M."/>
        </authorList>
    </citation>
    <scope>NUCLEOTIDE SEQUENCE [LARGE SCALE GENOMIC DNA]</scope>
    <source>
        <strain evidence="2">21-0</strain>
    </source>
</reference>
<evidence type="ECO:0000256" key="1">
    <source>
        <dbReference type="SAM" id="SignalP"/>
    </source>
</evidence>
<name>A0A5B0LKU9_PUCGR</name>
<evidence type="ECO:0000313" key="3">
    <source>
        <dbReference type="Proteomes" id="UP000324748"/>
    </source>
</evidence>